<dbReference type="EMBL" id="ABVR01000040">
    <property type="protein sequence ID" value="EEG89775.1"/>
    <property type="molecule type" value="Genomic_DNA"/>
</dbReference>
<dbReference type="AlphaFoldDB" id="C0B923"/>
<comment type="caution">
    <text evidence="1">The sequence shown here is derived from an EMBL/GenBank/DDBJ whole genome shotgun (WGS) entry which is preliminary data.</text>
</comment>
<sequence length="53" mass="6272">MSELTNLLLINPSIQHFAQNGKKFFDLLSYQKNVIIKEQQNCNQRRTYENVSN</sequence>
<reference evidence="1 2" key="1">
    <citation type="submission" date="2009-02" db="EMBL/GenBank/DDBJ databases">
        <authorList>
            <person name="Fulton L."/>
            <person name="Clifton S."/>
            <person name="Fulton B."/>
            <person name="Xu J."/>
            <person name="Minx P."/>
            <person name="Pepin K.H."/>
            <person name="Johnson M."/>
            <person name="Bhonagiri V."/>
            <person name="Nash W.E."/>
            <person name="Mardis E.R."/>
            <person name="Wilson R.K."/>
        </authorList>
    </citation>
    <scope>NUCLEOTIDE SEQUENCE [LARGE SCALE GENOMIC DNA]</scope>
    <source>
        <strain evidence="1 2">ATCC 27758</strain>
    </source>
</reference>
<evidence type="ECO:0000313" key="1">
    <source>
        <dbReference type="EMBL" id="EEG89775.1"/>
    </source>
</evidence>
<dbReference type="HOGENOM" id="CLU_3060520_0_0_9"/>
<reference evidence="1 2" key="2">
    <citation type="submission" date="2009-03" db="EMBL/GenBank/DDBJ databases">
        <title>Draft genome sequence of Coprococcus comes (ATCC 27758).</title>
        <authorList>
            <person name="Sudarsanam P."/>
            <person name="Ley R."/>
            <person name="Guruge J."/>
            <person name="Turnbaugh P.J."/>
            <person name="Mahowald M."/>
            <person name="Liep D."/>
            <person name="Gordon J."/>
        </authorList>
    </citation>
    <scope>NUCLEOTIDE SEQUENCE [LARGE SCALE GENOMIC DNA]</scope>
    <source>
        <strain evidence="1 2">ATCC 27758</strain>
    </source>
</reference>
<organism evidence="1 2">
    <name type="scientific">Coprococcus comes ATCC 27758</name>
    <dbReference type="NCBI Taxonomy" id="470146"/>
    <lineage>
        <taxon>Bacteria</taxon>
        <taxon>Bacillati</taxon>
        <taxon>Bacillota</taxon>
        <taxon>Clostridia</taxon>
        <taxon>Lachnospirales</taxon>
        <taxon>Lachnospiraceae</taxon>
        <taxon>Coprococcus</taxon>
    </lineage>
</organism>
<evidence type="ECO:0000313" key="2">
    <source>
        <dbReference type="Proteomes" id="UP000003793"/>
    </source>
</evidence>
<name>C0B923_9FIRM</name>
<dbReference type="Proteomes" id="UP000003793">
    <property type="component" value="Unassembled WGS sequence"/>
</dbReference>
<protein>
    <submittedName>
        <fullName evidence="1">Uncharacterized protein</fullName>
    </submittedName>
</protein>
<accession>C0B923</accession>
<gene>
    <name evidence="1" type="ORF">COPCOM_01647</name>
</gene>
<proteinExistence type="predicted"/>